<dbReference type="AlphaFoldDB" id="C0XGL7"/>
<comment type="caution">
    <text evidence="2">The sequence shown here is derived from an EMBL/GenBank/DDBJ whole genome shotgun (WGS) entry which is preliminary data.</text>
</comment>
<dbReference type="Proteomes" id="UP000003752">
    <property type="component" value="Unassembled WGS sequence"/>
</dbReference>
<evidence type="ECO:0008006" key="4">
    <source>
        <dbReference type="Google" id="ProtNLM"/>
    </source>
</evidence>
<proteinExistence type="predicted"/>
<dbReference type="HOGENOM" id="CLU_060093_1_0_9"/>
<keyword evidence="1" id="KW-0812">Transmembrane</keyword>
<sequence>MNKKMVDIKKQIKFLMLLIPSMIIGFATTMISTNADSGYTVVKKIVGNNPNSAYHLISKSKNIYLWNSNHTKVKANLKHYKNYSWRYYDQSVILSHNSKKSVYYYVQGITPNGNEGSKLQGIVWHGSLTPGVNPNYQQLNNINFRYFNTDKEYLNYIQKSPSQKLTRKVLKLFPNTQLSIQLTKAAGGASAWDFNDPTVNGYKDVLEFPTAQKYFNKRFYKRNISDNARFKLIKSALDKSGYDQTKRTALDQYQIGIYYYSNPHRLITDEAPGFTIGIPE</sequence>
<keyword evidence="1" id="KW-0472">Membrane</keyword>
<reference evidence="2 3" key="1">
    <citation type="submission" date="2009-01" db="EMBL/GenBank/DDBJ databases">
        <authorList>
            <person name="Qin X."/>
            <person name="Bachman B."/>
            <person name="Battles P."/>
            <person name="Bell A."/>
            <person name="Bess C."/>
            <person name="Bickham C."/>
            <person name="Chaboub L."/>
            <person name="Chen D."/>
            <person name="Coyle M."/>
            <person name="Deiros D.R."/>
            <person name="Dinh H."/>
            <person name="Forbes L."/>
            <person name="Fowler G."/>
            <person name="Francisco L."/>
            <person name="Fu Q."/>
            <person name="Gubbala S."/>
            <person name="Hale W."/>
            <person name="Han Y."/>
            <person name="Hemphill L."/>
            <person name="Highlander S.K."/>
            <person name="Hirani K."/>
            <person name="Hogues M."/>
            <person name="Jackson L."/>
            <person name="Jakkamsetti A."/>
            <person name="Javaid M."/>
            <person name="Jiang H."/>
            <person name="Korchina V."/>
            <person name="Kovar C."/>
            <person name="Lara F."/>
            <person name="Lee S."/>
            <person name="Mata R."/>
            <person name="Mathew T."/>
            <person name="Moen C."/>
            <person name="Morales K."/>
            <person name="Munidasa M."/>
            <person name="Nazareth L."/>
            <person name="Ngo R."/>
            <person name="Nguyen L."/>
            <person name="Okwuonu G."/>
            <person name="Ongeri F."/>
            <person name="Patil S."/>
            <person name="Petrosino J."/>
            <person name="Pham C."/>
            <person name="Pham P."/>
            <person name="Pu L.-L."/>
            <person name="Puazo M."/>
            <person name="Raj R."/>
            <person name="Reid J."/>
            <person name="Rouhana J."/>
            <person name="Saada N."/>
            <person name="Shang Y."/>
            <person name="Simmons D."/>
            <person name="Thornton R."/>
            <person name="Warren J."/>
            <person name="Weissenberger G."/>
            <person name="Zhang J."/>
            <person name="Zhang L."/>
            <person name="Zhou C."/>
            <person name="Zhu D."/>
            <person name="Muzny D."/>
            <person name="Worley K."/>
            <person name="Gibbs R."/>
        </authorList>
    </citation>
    <scope>NUCLEOTIDE SEQUENCE [LARGE SCALE GENOMIC DNA]</scope>
    <source>
        <strain evidence="3">ATCC 8290 / DSM 20176 / CCUG 30140 / JCM 1155 / KCTC 3500 / NBRC 15886 / NCIMB 8040 / NRRL B-1843 / 9</strain>
    </source>
</reference>
<protein>
    <recommendedName>
        <fullName evidence="4">D-alanyl-D-alanine carboxypeptidase</fullName>
    </recommendedName>
</protein>
<dbReference type="EMBL" id="ACGP01000088">
    <property type="protein sequence ID" value="EEI25429.1"/>
    <property type="molecule type" value="Genomic_DNA"/>
</dbReference>
<gene>
    <name evidence="2" type="ORF">HMPREF0519_0378</name>
</gene>
<keyword evidence="1" id="KW-1133">Transmembrane helix</keyword>
<name>C0XGL7_LENH9</name>
<evidence type="ECO:0000313" key="3">
    <source>
        <dbReference type="Proteomes" id="UP000003752"/>
    </source>
</evidence>
<evidence type="ECO:0000313" key="2">
    <source>
        <dbReference type="EMBL" id="EEI25429.1"/>
    </source>
</evidence>
<keyword evidence="3" id="KW-1185">Reference proteome</keyword>
<accession>C0XGL7</accession>
<evidence type="ECO:0000256" key="1">
    <source>
        <dbReference type="SAM" id="Phobius"/>
    </source>
</evidence>
<dbReference type="RefSeq" id="WP_003635240.1">
    <property type="nucleotide sequence ID" value="NZ_AZDF01000009.1"/>
</dbReference>
<feature type="transmembrane region" description="Helical" evidence="1">
    <location>
        <begin position="12"/>
        <end position="31"/>
    </location>
</feature>
<organism evidence="2 3">
    <name type="scientific">Lentilactobacillus hilgardii (strain ATCC 8290 / DSM 20176 / CCUG 30140 / JCM 1155 / KCTC 3500 / NBRC 15886 / NCIMB 8040 / NRRL B-1843 / 9)</name>
    <dbReference type="NCBI Taxonomy" id="1423757"/>
    <lineage>
        <taxon>Bacteria</taxon>
        <taxon>Bacillati</taxon>
        <taxon>Bacillota</taxon>
        <taxon>Bacilli</taxon>
        <taxon>Lactobacillales</taxon>
        <taxon>Lactobacillaceae</taxon>
        <taxon>Lentilactobacillus</taxon>
    </lineage>
</organism>
<dbReference type="PATRIC" id="fig|1423757.3.peg.2601"/>